<keyword evidence="2" id="KW-1185">Reference proteome</keyword>
<accession>A0A6S7JN76</accession>
<evidence type="ECO:0000313" key="2">
    <source>
        <dbReference type="Proteomes" id="UP001152795"/>
    </source>
</evidence>
<dbReference type="Proteomes" id="UP001152795">
    <property type="component" value="Unassembled WGS sequence"/>
</dbReference>
<feature type="non-terminal residue" evidence="1">
    <location>
        <position position="1"/>
    </location>
</feature>
<dbReference type="PANTHER" id="PTHR35350:SF1">
    <property type="entry name" value="HYPOTHETICAL LOC314168"/>
    <property type="match status" value="1"/>
</dbReference>
<dbReference type="OrthoDB" id="5985506at2759"/>
<sequence length="925" mass="104914">MRLHQVDGSGNDRTLHFNLKLDGRPFWGKEQISFGVVPVKNPSYTSSQSSKSILPLAIANCGENTQNIQTMIKDITVAKEKIKTNGMVVDGRRYKIDFTVTLDYKALLLIVIKKDSNNQDTTRSKSKKVVLGGRGLSVEFCVFCTAIRGCACPGLAVGETCVSCFANSKGNIGNWKGIRDDLTLLLDEDMNSVNLCALHCEMRNTEQILGSLGLYAYKIGALENLNEKLAELGPKSMKKNFIRIKDNRNKNLEVTKNHIKIASISGPTERSFLANIEDIVNSALAVDKLVSYITISAAEDYLLKKIGFCEEIIKFLEKNLPGKTFIRDHGIHQEVITIMPGSKVEIHVRGRLLYWKDLSGRIEESLTIMEAEGDENIQDFVAQIQRELFRMVATMWRDIAVVARDKIFQEDEADEIDVFDLKCKEWGFHLRDTFGPLLGTGDYGHLIIEHASMLMRTFGSMREFSNQGFESSHKVDRRLYLQATNHDIQEKDSSVKQILTHVYVDKLLFLRLSLRKALECFQADKAFYFRGCGWKVKKVKWTLDDMKWTQETSSLFDKLFGPDNFNFKTVNKCLVIPKACQPSFTYDHSIWEEQFKLSEVEPETNPKARCSLEKSFNAAKASTSDKNNSSDIWVPKWGGHAYLQDTVVIKLINTCPVDNYLTIFYLYLKEHPEVLYQLSQLAKDERYARCLNDVVQSFDDAGTGKVHWLRQFPQFNFAVSSTVDVWGCEQDMFVPCLAPVTANTLKTTCTSKDCPKQIQELNRSSIQILDGNVDDIQNQTYLETLFYNWFCPPPKPCDVQFQHQPPPTAPTKTGHSQFVLSGNFWNEPLCCGGIRSSDPRKFANGLPWVLPIFLGDLGQTDKLNGPEEIPKSLQLLDTTYTIGGITFWNGVHYKGRLKYHGRWYDYDGMHGIPLEEIIDVSAPSP</sequence>
<proteinExistence type="predicted"/>
<organism evidence="1 2">
    <name type="scientific">Paramuricea clavata</name>
    <name type="common">Red gorgonian</name>
    <name type="synonym">Violescent sea-whip</name>
    <dbReference type="NCBI Taxonomy" id="317549"/>
    <lineage>
        <taxon>Eukaryota</taxon>
        <taxon>Metazoa</taxon>
        <taxon>Cnidaria</taxon>
        <taxon>Anthozoa</taxon>
        <taxon>Octocorallia</taxon>
        <taxon>Malacalcyonacea</taxon>
        <taxon>Plexauridae</taxon>
        <taxon>Paramuricea</taxon>
    </lineage>
</organism>
<protein>
    <submittedName>
        <fullName evidence="1">Uncharacterized protein</fullName>
    </submittedName>
</protein>
<name>A0A6S7JN76_PARCT</name>
<dbReference type="EMBL" id="CACRXK020019758">
    <property type="protein sequence ID" value="CAB4034035.1"/>
    <property type="molecule type" value="Genomic_DNA"/>
</dbReference>
<evidence type="ECO:0000313" key="1">
    <source>
        <dbReference type="EMBL" id="CAB4034035.1"/>
    </source>
</evidence>
<reference evidence="1" key="1">
    <citation type="submission" date="2020-04" db="EMBL/GenBank/DDBJ databases">
        <authorList>
            <person name="Alioto T."/>
            <person name="Alioto T."/>
            <person name="Gomez Garrido J."/>
        </authorList>
    </citation>
    <scope>NUCLEOTIDE SEQUENCE</scope>
    <source>
        <strain evidence="1">A484AB</strain>
    </source>
</reference>
<comment type="caution">
    <text evidence="1">The sequence shown here is derived from an EMBL/GenBank/DDBJ whole genome shotgun (WGS) entry which is preliminary data.</text>
</comment>
<dbReference type="InterPro" id="IPR040029">
    <property type="entry name" value="C14orf28-like"/>
</dbReference>
<dbReference type="AlphaFoldDB" id="A0A6S7JN76"/>
<gene>
    <name evidence="1" type="ORF">PACLA_8A088704</name>
</gene>
<dbReference type="PANTHER" id="PTHR35350">
    <property type="entry name" value="HYPOTHETICAL LOC314168"/>
    <property type="match status" value="1"/>
</dbReference>